<dbReference type="Pfam" id="PF08719">
    <property type="entry name" value="NADAR"/>
    <property type="match status" value="1"/>
</dbReference>
<dbReference type="InterPro" id="IPR004971">
    <property type="entry name" value="mRNA_G-N7_MeTrfase_dom"/>
</dbReference>
<keyword evidence="3" id="KW-0808">Transferase</keyword>
<organism evidence="8">
    <name type="scientific">viral metagenome</name>
    <dbReference type="NCBI Taxonomy" id="1070528"/>
    <lineage>
        <taxon>unclassified sequences</taxon>
        <taxon>metagenomes</taxon>
        <taxon>organismal metagenomes</taxon>
    </lineage>
</organism>
<evidence type="ECO:0000256" key="2">
    <source>
        <dbReference type="ARBA" id="ARBA00022603"/>
    </source>
</evidence>
<evidence type="ECO:0000256" key="1">
    <source>
        <dbReference type="ARBA" id="ARBA00011926"/>
    </source>
</evidence>
<name>A0A6C0F8H7_9ZZZZ</name>
<evidence type="ECO:0000256" key="4">
    <source>
        <dbReference type="ARBA" id="ARBA00022691"/>
    </source>
</evidence>
<dbReference type="InterPro" id="IPR029063">
    <property type="entry name" value="SAM-dependent_MTases_sf"/>
</dbReference>
<keyword evidence="5" id="KW-0694">RNA-binding</keyword>
<evidence type="ECO:0000313" key="8">
    <source>
        <dbReference type="EMBL" id="QHT35465.1"/>
    </source>
</evidence>
<dbReference type="InterPro" id="IPR012340">
    <property type="entry name" value="NA-bd_OB-fold"/>
</dbReference>
<evidence type="ECO:0000256" key="3">
    <source>
        <dbReference type="ARBA" id="ARBA00022679"/>
    </source>
</evidence>
<protein>
    <recommendedName>
        <fullName evidence="1">mRNA (guanine-N(7))-methyltransferase</fullName>
        <ecNumber evidence="1">2.1.1.56</ecNumber>
    </recommendedName>
</protein>
<dbReference type="PROSITE" id="PS51562">
    <property type="entry name" value="RNA_CAP0_MT"/>
    <property type="match status" value="1"/>
</dbReference>
<feature type="compositionally biased region" description="Basic and acidic residues" evidence="6">
    <location>
        <begin position="915"/>
        <end position="925"/>
    </location>
</feature>
<dbReference type="GO" id="GO:0004482">
    <property type="term" value="F:mRNA 5'-cap (guanine-N7-)-methyltransferase activity"/>
    <property type="evidence" value="ECO:0007669"/>
    <property type="project" value="UniProtKB-EC"/>
</dbReference>
<evidence type="ECO:0000256" key="5">
    <source>
        <dbReference type="ARBA" id="ARBA00022884"/>
    </source>
</evidence>
<feature type="region of interest" description="Disordered" evidence="6">
    <location>
        <begin position="915"/>
        <end position="958"/>
    </location>
</feature>
<proteinExistence type="predicted"/>
<dbReference type="Pfam" id="PF03291">
    <property type="entry name" value="mRNA_G-N7_MeTrfase"/>
    <property type="match status" value="1"/>
</dbReference>
<dbReference type="Pfam" id="PF03919">
    <property type="entry name" value="mRNA_cap_C"/>
    <property type="match status" value="1"/>
</dbReference>
<evidence type="ECO:0000256" key="6">
    <source>
        <dbReference type="SAM" id="MobiDB-lite"/>
    </source>
</evidence>
<dbReference type="NCBIfam" id="TIGR02464">
    <property type="entry name" value="ribofla_fusion"/>
    <property type="match status" value="1"/>
</dbReference>
<feature type="domain" description="MRNA cap 0 methyltransferase" evidence="7">
    <location>
        <begin position="634"/>
        <end position="914"/>
    </location>
</feature>
<reference evidence="8" key="1">
    <citation type="journal article" date="2020" name="Nature">
        <title>Giant virus diversity and host interactions through global metagenomics.</title>
        <authorList>
            <person name="Schulz F."/>
            <person name="Roux S."/>
            <person name="Paez-Espino D."/>
            <person name="Jungbluth S."/>
            <person name="Walsh D.A."/>
            <person name="Denef V.J."/>
            <person name="McMahon K.D."/>
            <person name="Konstantinidis K.T."/>
            <person name="Eloe-Fadrosh E.A."/>
            <person name="Kyrpides N.C."/>
            <person name="Woyke T."/>
        </authorList>
    </citation>
    <scope>NUCLEOTIDE SEQUENCE</scope>
    <source>
        <strain evidence="8">GVMAG-M-3300009180-45</strain>
    </source>
</reference>
<dbReference type="GO" id="GO:0005634">
    <property type="term" value="C:nucleus"/>
    <property type="evidence" value="ECO:0007669"/>
    <property type="project" value="TreeGrafter"/>
</dbReference>
<dbReference type="SUPFAM" id="SSF143990">
    <property type="entry name" value="YbiA-like"/>
    <property type="match status" value="1"/>
</dbReference>
<keyword evidence="2" id="KW-0489">Methyltransferase</keyword>
<feature type="compositionally biased region" description="Basic and acidic residues" evidence="6">
    <location>
        <begin position="934"/>
        <end position="956"/>
    </location>
</feature>
<dbReference type="CDD" id="cd15457">
    <property type="entry name" value="NADAR"/>
    <property type="match status" value="1"/>
</dbReference>
<dbReference type="Gene3D" id="2.40.50.140">
    <property type="entry name" value="Nucleic acid-binding proteins"/>
    <property type="match status" value="1"/>
</dbReference>
<dbReference type="SUPFAM" id="SSF50249">
    <property type="entry name" value="Nucleic acid-binding proteins"/>
    <property type="match status" value="1"/>
</dbReference>
<dbReference type="EMBL" id="MN739021">
    <property type="protein sequence ID" value="QHT35465.1"/>
    <property type="molecule type" value="Genomic_DNA"/>
</dbReference>
<accession>A0A6C0F8H7</accession>
<dbReference type="PANTHER" id="PTHR12189">
    <property type="entry name" value="MRNA GUANINE-7- METHYLTRANSFERASE"/>
    <property type="match status" value="1"/>
</dbReference>
<evidence type="ECO:0000259" key="7">
    <source>
        <dbReference type="PROSITE" id="PS51562"/>
    </source>
</evidence>
<dbReference type="InterPro" id="IPR037238">
    <property type="entry name" value="YbiA-like_sf"/>
</dbReference>
<dbReference type="GO" id="GO:0003723">
    <property type="term" value="F:RNA binding"/>
    <property type="evidence" value="ECO:0007669"/>
    <property type="project" value="UniProtKB-KW"/>
</dbReference>
<dbReference type="AlphaFoldDB" id="A0A6C0F8H7"/>
<dbReference type="Gene3D" id="3.30.470.30">
    <property type="entry name" value="DNA ligase/mRNA capping enzyme"/>
    <property type="match status" value="1"/>
</dbReference>
<dbReference type="PANTHER" id="PTHR12189:SF2">
    <property type="entry name" value="MRNA CAP GUANINE-N7 METHYLTRANSFERASE"/>
    <property type="match status" value="1"/>
</dbReference>
<dbReference type="EC" id="2.1.1.56" evidence="1"/>
<dbReference type="SUPFAM" id="SSF53335">
    <property type="entry name" value="S-adenosyl-L-methionine-dependent methyltransferases"/>
    <property type="match status" value="1"/>
</dbReference>
<dbReference type="Gene3D" id="3.40.50.150">
    <property type="entry name" value="Vaccinia Virus protein VP39"/>
    <property type="match status" value="1"/>
</dbReference>
<dbReference type="InterPro" id="IPR013846">
    <property type="entry name" value="mRNA_cap_enzyme_C"/>
</dbReference>
<dbReference type="Gene3D" id="1.10.357.40">
    <property type="entry name" value="YbiA-like"/>
    <property type="match status" value="1"/>
</dbReference>
<dbReference type="InterPro" id="IPR039753">
    <property type="entry name" value="RG7MT1"/>
</dbReference>
<dbReference type="InterPro" id="IPR012816">
    <property type="entry name" value="NADAR"/>
</dbReference>
<dbReference type="SUPFAM" id="SSF56091">
    <property type="entry name" value="DNA ligase/mRNA capping enzyme, catalytic domain"/>
    <property type="match status" value="1"/>
</dbReference>
<sequence>MDTLLPTSALASLKEFAALVKKDKHAELECKILHNQIHTKDVADRISDSLQLYSRGAPVHEHRATFSYSDGLRVAVIGAENILKVCTTGSFRGVPLDVERKRRYFEVVTAIKGKSDTIDVPEAGVRLTLRHEEHLRKDFSGAPMDSASHVRVIHRKSWTSLDGIVRYDFSQTKSKTKQTKDFADILKQNPVYELELEVVDRTKSEAEIVASVIRHITPVLAAFQGSQFILSASDLRRYQMEFEMTRTPFLNPVTLERRHLMGDRPNSILSGYTVTNKADGERCFLVVMRDKRVLRFTPSSVITWTGLTATNDIHIGDILDGEYLASRNQFCIFDVYWYRNRDVRRLPLFLSEEDMSKSRLGCARSFVGDIPKDFTSQVGSKPLRVVTKMFLAGDGEAMQEAIRKILNTDFEYPTDGLVFTPRASPVAPISERRGKTWTTVYKWKPASHNSIDFLIKLKHGESFDITLGKRVVKGTLHVSRTPGDIVYPCETMTGEYEPPELLPEDRGRDRVPSPFQPSVPRAPDAHIINVPVDDRGVPVDAEGNRVEDNTIIECSYDTEKGRWTIMRTRHDKTHQYRVLRRPQFGNDIAVADAIWTNMHVPITEEMIKNLVANPPDATFEDDLYYRDNLDARDRILRDVYGFHNRIKDDLYRSSIKHGDSLLELAVGRAGDLLKWKRTKPSKVVGIDSSMSCITSPRQGACVRYLKEKAANPTDYIPPVLFICGDMTKPLFEGDNKYANIVSGSTPAPTPYLETFAGHTEFDVISCQMAVHYACASEETFEAFASNLEQHGTGVFFGTCLDGASVYALLMGKQSHMFRSGTQVFGEFVKEYDDKQGWSEEFGQAVSVHLESFEQPQKEYLVPFEKMTEVLKKHGYNLVGSTMFADHYADQNNILLTQEHQAFSFLHRSFVFERSKEPKKQDKQEVEIPVAEPEPEVKDERSEQAKPEESTKAEEPKKKKKIVKVAVSGAEQPVLFFGADEGKGEWRVLSNMYEAPFQVDSITYPTVEHYFQWAKAKQFGDGASAAKILKTPSAKSVKALGRKVADFDKEAWDKTKDGVMRTAVKAKFMQHPDLKTKLLETGIRPIGEASARDKYWGIGTSADTSKAADPTKWPGKNVLGKMLVELRAELKE</sequence>
<keyword evidence="4" id="KW-0949">S-adenosyl-L-methionine</keyword>